<reference evidence="1 2" key="1">
    <citation type="submission" date="2021-01" db="EMBL/GenBank/DDBJ databases">
        <title>Belnapia mucosa sp. nov. and Belnapia arida sp. nov., isolated from the Tabernas Desert (Almeria, Spain).</title>
        <authorList>
            <person name="Molina-Menor E."/>
            <person name="Vidal-Verdu A."/>
            <person name="Calonge A."/>
            <person name="Satari L."/>
            <person name="Pereto Magraner J."/>
            <person name="Porcar Miralles M."/>
        </authorList>
    </citation>
    <scope>NUCLEOTIDE SEQUENCE [LARGE SCALE GENOMIC DNA]</scope>
    <source>
        <strain evidence="1 2">T6</strain>
    </source>
</reference>
<dbReference type="RefSeq" id="WP_202828874.1">
    <property type="nucleotide sequence ID" value="NZ_JAEUXJ010000027.1"/>
</dbReference>
<proteinExistence type="predicted"/>
<evidence type="ECO:0000313" key="2">
    <source>
        <dbReference type="Proteomes" id="UP000606490"/>
    </source>
</evidence>
<comment type="caution">
    <text evidence="1">The sequence shown here is derived from an EMBL/GenBank/DDBJ whole genome shotgun (WGS) entry which is preliminary data.</text>
</comment>
<name>A0ABS1VDD9_9PROT</name>
<protein>
    <submittedName>
        <fullName evidence="1">Uncharacterized protein</fullName>
    </submittedName>
</protein>
<dbReference type="Proteomes" id="UP000606490">
    <property type="component" value="Unassembled WGS sequence"/>
</dbReference>
<organism evidence="1 2">
    <name type="scientific">Belnapia mucosa</name>
    <dbReference type="NCBI Taxonomy" id="2804532"/>
    <lineage>
        <taxon>Bacteria</taxon>
        <taxon>Pseudomonadati</taxon>
        <taxon>Pseudomonadota</taxon>
        <taxon>Alphaproteobacteria</taxon>
        <taxon>Acetobacterales</taxon>
        <taxon>Roseomonadaceae</taxon>
        <taxon>Belnapia</taxon>
    </lineage>
</organism>
<accession>A0ABS1VDD9</accession>
<dbReference type="EMBL" id="JAEUXJ010000027">
    <property type="protein sequence ID" value="MBL6459141.1"/>
    <property type="molecule type" value="Genomic_DNA"/>
</dbReference>
<evidence type="ECO:0000313" key="1">
    <source>
        <dbReference type="EMBL" id="MBL6459141.1"/>
    </source>
</evidence>
<keyword evidence="2" id="KW-1185">Reference proteome</keyword>
<gene>
    <name evidence="1" type="ORF">JMJ55_27850</name>
</gene>
<sequence>MSELTTMTATVETVDTTAREVLLRGEGGNLVTVKAGPEVRNLAQVRSGDRVVLDYQEAIAVEIVRAGDTRPPVGSVAAAGRAEPGQRPAGIAGEAVRVRVRIDTVDARAGAVTFTGPRGVTRRVVVREPEMRDFVRGLRPGEEVDIVYAEALAVRVEPATR</sequence>